<proteinExistence type="predicted"/>
<reference evidence="3 4" key="1">
    <citation type="submission" date="2023-07" db="EMBL/GenBank/DDBJ databases">
        <title>Genomic Encyclopedia of Type Strains, Phase IV (KMG-IV): sequencing the most valuable type-strain genomes for metagenomic binning, comparative biology and taxonomic classification.</title>
        <authorList>
            <person name="Goeker M."/>
        </authorList>
    </citation>
    <scope>NUCLEOTIDE SEQUENCE [LARGE SCALE GENOMIC DNA]</scope>
    <source>
        <strain evidence="3 4">DSM 16784</strain>
    </source>
</reference>
<evidence type="ECO:0000313" key="4">
    <source>
        <dbReference type="Proteomes" id="UP001230220"/>
    </source>
</evidence>
<dbReference type="Gene3D" id="2.160.10.10">
    <property type="entry name" value="Hexapeptide repeat proteins"/>
    <property type="match status" value="1"/>
</dbReference>
<dbReference type="Pfam" id="PF00132">
    <property type="entry name" value="Hexapep"/>
    <property type="match status" value="1"/>
</dbReference>
<dbReference type="EC" id="2.3.1.-" evidence="3"/>
<dbReference type="SUPFAM" id="SSF51161">
    <property type="entry name" value="Trimeric LpxA-like enzymes"/>
    <property type="match status" value="1"/>
</dbReference>
<dbReference type="GO" id="GO:0016746">
    <property type="term" value="F:acyltransferase activity"/>
    <property type="evidence" value="ECO:0007669"/>
    <property type="project" value="UniProtKB-KW"/>
</dbReference>
<dbReference type="CDD" id="cd03349">
    <property type="entry name" value="LbH_XAT"/>
    <property type="match status" value="1"/>
</dbReference>
<keyword evidence="2" id="KW-0677">Repeat</keyword>
<evidence type="ECO:0000256" key="2">
    <source>
        <dbReference type="ARBA" id="ARBA00022737"/>
    </source>
</evidence>
<dbReference type="PANTHER" id="PTHR43300">
    <property type="entry name" value="ACETYLTRANSFERASE"/>
    <property type="match status" value="1"/>
</dbReference>
<dbReference type="InterPro" id="IPR011004">
    <property type="entry name" value="Trimer_LpxA-like_sf"/>
</dbReference>
<name>A0ABU0E864_9FIRM</name>
<keyword evidence="1 3" id="KW-0808">Transferase</keyword>
<comment type="caution">
    <text evidence="3">The sequence shown here is derived from an EMBL/GenBank/DDBJ whole genome shotgun (WGS) entry which is preliminary data.</text>
</comment>
<dbReference type="PROSITE" id="PS00101">
    <property type="entry name" value="HEXAPEP_TRANSFERASES"/>
    <property type="match status" value="1"/>
</dbReference>
<dbReference type="PANTHER" id="PTHR43300:SF11">
    <property type="entry name" value="ACETYLTRANSFERASE RV3034C-RELATED"/>
    <property type="match status" value="1"/>
</dbReference>
<dbReference type="EMBL" id="JAUSUR010000009">
    <property type="protein sequence ID" value="MDQ0363087.1"/>
    <property type="molecule type" value="Genomic_DNA"/>
</dbReference>
<evidence type="ECO:0000313" key="3">
    <source>
        <dbReference type="EMBL" id="MDQ0363087.1"/>
    </source>
</evidence>
<sequence>MKAHEFEIIEELYDEQNPKRIYLKNAIKAENVFIGDFTFYDLANDTFEDYEQNHILYNTKGHGELHIGKFCSIANGVQFIMAAANHSIDSFSSYPFCTISRNWAAMNGMTKEDMPVKGDTIIGNDVWIGRDAKIMPGVTIGDGAIIGAYSVVAKVVEPYTIVGGNPAKVIRKRFSDEDITFLKELKWWNFTDEQLVKAIPYITTLDTKNAKIELMNIKLNK</sequence>
<dbReference type="Proteomes" id="UP001230220">
    <property type="component" value="Unassembled WGS sequence"/>
</dbReference>
<protein>
    <submittedName>
        <fullName evidence="3">Virginiamycin A acetyltransferase</fullName>
        <ecNumber evidence="3">2.3.1.-</ecNumber>
    </submittedName>
</protein>
<organism evidence="3 4">
    <name type="scientific">Breznakia pachnodae</name>
    <dbReference type="NCBI Taxonomy" id="265178"/>
    <lineage>
        <taxon>Bacteria</taxon>
        <taxon>Bacillati</taxon>
        <taxon>Bacillota</taxon>
        <taxon>Erysipelotrichia</taxon>
        <taxon>Erysipelotrichales</taxon>
        <taxon>Erysipelotrichaceae</taxon>
        <taxon>Breznakia</taxon>
    </lineage>
</organism>
<dbReference type="InterPro" id="IPR018357">
    <property type="entry name" value="Hexapep_transf_CS"/>
</dbReference>
<gene>
    <name evidence="3" type="ORF">J2S15_003848</name>
</gene>
<keyword evidence="4" id="KW-1185">Reference proteome</keyword>
<keyword evidence="3" id="KW-0012">Acyltransferase</keyword>
<dbReference type="InterPro" id="IPR050179">
    <property type="entry name" value="Trans_hexapeptide_repeat"/>
</dbReference>
<dbReference type="RefSeq" id="WP_307411633.1">
    <property type="nucleotide sequence ID" value="NZ_JAUSUR010000009.1"/>
</dbReference>
<evidence type="ECO:0000256" key="1">
    <source>
        <dbReference type="ARBA" id="ARBA00022679"/>
    </source>
</evidence>
<accession>A0ABU0E864</accession>
<dbReference type="InterPro" id="IPR001451">
    <property type="entry name" value="Hexapep"/>
</dbReference>